<protein>
    <submittedName>
        <fullName evidence="1">Uncharacterized protein</fullName>
    </submittedName>
</protein>
<organism evidence="1 2">
    <name type="scientific">Pseudomonas gingeri</name>
    <dbReference type="NCBI Taxonomy" id="117681"/>
    <lineage>
        <taxon>Bacteria</taxon>
        <taxon>Pseudomonadati</taxon>
        <taxon>Pseudomonadota</taxon>
        <taxon>Gammaproteobacteria</taxon>
        <taxon>Pseudomonadales</taxon>
        <taxon>Pseudomonadaceae</taxon>
        <taxon>Pseudomonas</taxon>
    </lineage>
</organism>
<dbReference type="EMBL" id="JACAQB010000008">
    <property type="protein sequence ID" value="NWB98069.1"/>
    <property type="molecule type" value="Genomic_DNA"/>
</dbReference>
<sequence>MEVVVHEDEIKSCLRARTLVHAGVTSCLTVTAILQNEIVGLHVVQFSADEVAYPQRLVLLMQRFNQRIHGRVIDALYIVAPLAFFPPDYEDEVQQMVINAPAATLIDITDSSEKGNDIYFIGSARVVQVQVGGRIVVRQQW</sequence>
<dbReference type="RefSeq" id="WP_177103691.1">
    <property type="nucleotide sequence ID" value="NZ_JACAQB010000008.1"/>
</dbReference>
<proteinExistence type="predicted"/>
<dbReference type="AlphaFoldDB" id="A0A7Y7XDT6"/>
<evidence type="ECO:0000313" key="2">
    <source>
        <dbReference type="Proteomes" id="UP000539985"/>
    </source>
</evidence>
<evidence type="ECO:0000313" key="1">
    <source>
        <dbReference type="EMBL" id="NWB98069.1"/>
    </source>
</evidence>
<gene>
    <name evidence="1" type="ORF">HX882_19415</name>
</gene>
<comment type="caution">
    <text evidence="1">The sequence shown here is derived from an EMBL/GenBank/DDBJ whole genome shotgun (WGS) entry which is preliminary data.</text>
</comment>
<accession>A0A7Y7XDT6</accession>
<dbReference type="Proteomes" id="UP000539985">
    <property type="component" value="Unassembled WGS sequence"/>
</dbReference>
<name>A0A7Y7XDT6_9PSED</name>
<reference evidence="1 2" key="1">
    <citation type="submission" date="2020-04" db="EMBL/GenBank/DDBJ databases">
        <title>Molecular characterization of pseudomonads from Agaricus bisporus reveal novel blotch 2 pathogens in Western Europe.</title>
        <authorList>
            <person name="Taparia T."/>
            <person name="Krijger M."/>
            <person name="Haynes E."/>
            <person name="Elpinstone J.G."/>
            <person name="Noble R."/>
            <person name="Van Der Wolf J."/>
        </authorList>
    </citation>
    <scope>NUCLEOTIDE SEQUENCE [LARGE SCALE GENOMIC DNA]</scope>
    <source>
        <strain evidence="1 2">H7001</strain>
    </source>
</reference>